<dbReference type="InterPro" id="IPR024528">
    <property type="entry name" value="ThrE_2"/>
</dbReference>
<comment type="caution">
    <text evidence="10">The sequence shown here is derived from an EMBL/GenBank/DDBJ whole genome shotgun (WGS) entry which is preliminary data.</text>
</comment>
<evidence type="ECO:0000313" key="11">
    <source>
        <dbReference type="Proteomes" id="UP001596528"/>
    </source>
</evidence>
<dbReference type="EMBL" id="JBHTGQ010000011">
    <property type="protein sequence ID" value="MFC7749371.1"/>
    <property type="molecule type" value="Genomic_DNA"/>
</dbReference>
<sequence length="144" mass="15521">MMIEQLATGFIASAAFGLIFQVPRRALVQCGVVGMLGWMLYAELAEWSVNPIVATWAAAVFVTALSQFLARVYRMPIIVFSVSGIIPLVPGGLAYGAMRHVVENEYGLAVQLGTKAFMISGAIAVGLVFSEVLDQIIGRSRQRT</sequence>
<name>A0ABW2UZP9_9BACL</name>
<evidence type="ECO:0000256" key="8">
    <source>
        <dbReference type="SAM" id="Phobius"/>
    </source>
</evidence>
<evidence type="ECO:0000256" key="1">
    <source>
        <dbReference type="ARBA" id="ARBA00004651"/>
    </source>
</evidence>
<evidence type="ECO:0000256" key="6">
    <source>
        <dbReference type="ARBA" id="ARBA00023136"/>
    </source>
</evidence>
<feature type="transmembrane region" description="Helical" evidence="8">
    <location>
        <begin position="52"/>
        <end position="70"/>
    </location>
</feature>
<protein>
    <submittedName>
        <fullName evidence="10">Threonine/serine exporter family protein</fullName>
    </submittedName>
</protein>
<keyword evidence="6 8" id="KW-0472">Membrane</keyword>
<proteinExistence type="inferred from homology"/>
<dbReference type="RefSeq" id="WP_170209508.1">
    <property type="nucleotide sequence ID" value="NZ_JBHTGQ010000011.1"/>
</dbReference>
<evidence type="ECO:0000256" key="4">
    <source>
        <dbReference type="ARBA" id="ARBA00022692"/>
    </source>
</evidence>
<reference evidence="11" key="1">
    <citation type="journal article" date="2019" name="Int. J. Syst. Evol. Microbiol.">
        <title>The Global Catalogue of Microorganisms (GCM) 10K type strain sequencing project: providing services to taxonomists for standard genome sequencing and annotation.</title>
        <authorList>
            <consortium name="The Broad Institute Genomics Platform"/>
            <consortium name="The Broad Institute Genome Sequencing Center for Infectious Disease"/>
            <person name="Wu L."/>
            <person name="Ma J."/>
        </authorList>
    </citation>
    <scope>NUCLEOTIDE SEQUENCE [LARGE SCALE GENOMIC DNA]</scope>
    <source>
        <strain evidence="11">JCM 18657</strain>
    </source>
</reference>
<gene>
    <name evidence="10" type="ORF">ACFQWB_05355</name>
</gene>
<accession>A0ABW2UZP9</accession>
<comment type="similarity">
    <text evidence="7">Belongs to the ThrE exporter (TC 2.A.79) family.</text>
</comment>
<dbReference type="Proteomes" id="UP001596528">
    <property type="component" value="Unassembled WGS sequence"/>
</dbReference>
<keyword evidence="11" id="KW-1185">Reference proteome</keyword>
<dbReference type="Pfam" id="PF12821">
    <property type="entry name" value="ThrE_2"/>
    <property type="match status" value="1"/>
</dbReference>
<evidence type="ECO:0000256" key="7">
    <source>
        <dbReference type="ARBA" id="ARBA00034125"/>
    </source>
</evidence>
<evidence type="ECO:0000256" key="5">
    <source>
        <dbReference type="ARBA" id="ARBA00022989"/>
    </source>
</evidence>
<evidence type="ECO:0000313" key="10">
    <source>
        <dbReference type="EMBL" id="MFC7749371.1"/>
    </source>
</evidence>
<feature type="transmembrane region" description="Helical" evidence="8">
    <location>
        <begin position="77"/>
        <end position="96"/>
    </location>
</feature>
<keyword evidence="5 8" id="KW-1133">Transmembrane helix</keyword>
<feature type="domain" description="Threonine/Serine exporter ThrE" evidence="9">
    <location>
        <begin position="7"/>
        <end position="132"/>
    </location>
</feature>
<dbReference type="InterPro" id="IPR050539">
    <property type="entry name" value="ThrE_Dicarb/AminoAcid_Exp"/>
</dbReference>
<keyword evidence="3" id="KW-0997">Cell inner membrane</keyword>
<evidence type="ECO:0000256" key="2">
    <source>
        <dbReference type="ARBA" id="ARBA00022475"/>
    </source>
</evidence>
<keyword evidence="2" id="KW-1003">Cell membrane</keyword>
<evidence type="ECO:0000259" key="9">
    <source>
        <dbReference type="Pfam" id="PF12821"/>
    </source>
</evidence>
<organism evidence="10 11">
    <name type="scientific">Paenibacillus thermoaerophilus</name>
    <dbReference type="NCBI Taxonomy" id="1215385"/>
    <lineage>
        <taxon>Bacteria</taxon>
        <taxon>Bacillati</taxon>
        <taxon>Bacillota</taxon>
        <taxon>Bacilli</taxon>
        <taxon>Bacillales</taxon>
        <taxon>Paenibacillaceae</taxon>
        <taxon>Paenibacillus</taxon>
    </lineage>
</organism>
<keyword evidence="4 8" id="KW-0812">Transmembrane</keyword>
<feature type="transmembrane region" description="Helical" evidence="8">
    <location>
        <begin position="116"/>
        <end position="133"/>
    </location>
</feature>
<comment type="subcellular location">
    <subcellularLocation>
        <location evidence="1">Cell membrane</location>
        <topology evidence="1">Multi-pass membrane protein</topology>
    </subcellularLocation>
</comment>
<dbReference type="PANTHER" id="PTHR34390">
    <property type="entry name" value="UPF0442 PROTEIN YJJB-RELATED"/>
    <property type="match status" value="1"/>
</dbReference>
<evidence type="ECO:0000256" key="3">
    <source>
        <dbReference type="ARBA" id="ARBA00022519"/>
    </source>
</evidence>
<dbReference type="PANTHER" id="PTHR34390:SF1">
    <property type="entry name" value="SUCCINATE TRANSPORTER SUBUNIT YJJB-RELATED"/>
    <property type="match status" value="1"/>
</dbReference>